<feature type="domain" description="Tape measure protein N-terminal" evidence="2">
    <location>
        <begin position="249"/>
        <end position="423"/>
    </location>
</feature>
<evidence type="ECO:0000313" key="4">
    <source>
        <dbReference type="Proteomes" id="UP000052012"/>
    </source>
</evidence>
<feature type="transmembrane region" description="Helical" evidence="1">
    <location>
        <begin position="654"/>
        <end position="678"/>
    </location>
</feature>
<feature type="transmembrane region" description="Helical" evidence="1">
    <location>
        <begin position="830"/>
        <end position="854"/>
    </location>
</feature>
<dbReference type="STRING" id="1423781.FD06_GL000280"/>
<gene>
    <name evidence="3" type="ORF">FD06_GL000280</name>
</gene>
<keyword evidence="1" id="KW-1133">Transmembrane helix</keyword>
<keyword evidence="4" id="KW-1185">Reference proteome</keyword>
<feature type="transmembrane region" description="Helical" evidence="1">
    <location>
        <begin position="690"/>
        <end position="718"/>
    </location>
</feature>
<evidence type="ECO:0000259" key="2">
    <source>
        <dbReference type="Pfam" id="PF20155"/>
    </source>
</evidence>
<feature type="transmembrane region" description="Helical" evidence="1">
    <location>
        <begin position="601"/>
        <end position="627"/>
    </location>
</feature>
<protein>
    <submittedName>
        <fullName evidence="3">Minor tail protein gp26-like</fullName>
    </submittedName>
</protein>
<dbReference type="AlphaFoldDB" id="A0A0R2ARE5"/>
<dbReference type="Proteomes" id="UP000052012">
    <property type="component" value="Unassembled WGS sequence"/>
</dbReference>
<dbReference type="Pfam" id="PF20155">
    <property type="entry name" value="TMP_3"/>
    <property type="match status" value="2"/>
</dbReference>
<feature type="transmembrane region" description="Helical" evidence="1">
    <location>
        <begin position="562"/>
        <end position="589"/>
    </location>
</feature>
<dbReference type="NCBIfam" id="TIGR02675">
    <property type="entry name" value="tape_meas_nterm"/>
    <property type="match status" value="2"/>
</dbReference>
<evidence type="ECO:0000313" key="3">
    <source>
        <dbReference type="EMBL" id="KRM69221.1"/>
    </source>
</evidence>
<sequence length="1123" mass="114463">MDGFSNPLSAFASKLSNSSSKLSELSNKFTQAKSKVTGMITGANKGAEAWTNFSNKLGSMNIPTAQIGAAKNELSGFARQTNTSIDGISKAYVNLSRAGVSNTSQLTQSLASLANATNSPKSSLILLSETAAKMAKQPKVQWQDFNDLLNTMPNTMSRVASSMNTSMSDLISNIKNGKVQTEQFISALNQAGNRNNLTPKTPQEPKSAGIGGGGMFKSMLGANLASSAVVGGLNLARSAVTSLNEELSSSTKAWDTFNGNMQQLNMPQAKINSVRNELQKFAQDTIYSSSDMASTYSQLEATGTKNTTQLVKGFGGLAAASSEPTQAMKTLSQQATQMAAKPKVQWQDFKLMMEQTPAGISAVAKSMNMSMSELMQGVQGGTVKTQDFFNAIEKTGNNRVFSKMATEYKTVDQAMDGMKETIANRLQPAYDTLGKVAIKHLSGITDKIGDINLDSAAKKLAPAIDNGLSVVESTLSKITGAVGAFWGSLVDTGAANNVMNMLGSISGAIGHVFDSGAGGKKDPFAAFRTIGGIAGGAINGLAGAISAIANAVKNLNPNVIKVFAGAMLVLKMSAKGWAITGIVVGLNLLSKLNPSALNVLAYGLMFLAGAIAIYKTLTGVVSIFGMLKNGISSLGSGGALKSASTGATQAAGSFIKLGAAVILIGAGVALAGVGLWIMANAAISLANAGWPAVAVMVGMVAVIALIGTAVTVAGTAMIGGAVGFAIFGAALILVSIAVFIVAAGITLLATQLPNIANYGMMAAINLMALGVAMMTFSVLAIAASVGIVVLSAALLIGAVAMTVAAVGAVILGAGAMVLGAGLMFAGAGAMVLAAGIAAVAVAFGILVTVVAGAINGVVSAVRNGMNMVKNAVSSGIQGAVSIARGFGGALVGAGHAIINGFLNGIKSAFEGVKSFVSGIAGWIKAHKGPLSYDRKLLNPAGNLIMDGLNNGLNDGFSQVKGTINGITNHIAGTQMPDLQAGDIAKYNAGDSLTGSFGNALSMVGNIKKAMNGLSSKDLNVNANTNFNSSNMAQSIPNQNINNSGVVGANSVPYDSSLSTAQASGVVNNSYSKSDKSSNNEHHIHIENGAIQINSSGNANYDAETLVEMVENYLIKKNTGMLSN</sequence>
<keyword evidence="1" id="KW-0812">Transmembrane</keyword>
<feature type="domain" description="Tape measure protein N-terminal" evidence="2">
    <location>
        <begin position="47"/>
        <end position="195"/>
    </location>
</feature>
<reference evidence="3 4" key="1">
    <citation type="journal article" date="2015" name="Genome Announc.">
        <title>Expanding the biotechnology potential of lactobacilli through comparative genomics of 213 strains and associated genera.</title>
        <authorList>
            <person name="Sun Z."/>
            <person name="Harris H.M."/>
            <person name="McCann A."/>
            <person name="Guo C."/>
            <person name="Argimon S."/>
            <person name="Zhang W."/>
            <person name="Yang X."/>
            <person name="Jeffery I.B."/>
            <person name="Cooney J.C."/>
            <person name="Kagawa T.F."/>
            <person name="Liu W."/>
            <person name="Song Y."/>
            <person name="Salvetti E."/>
            <person name="Wrobel A."/>
            <person name="Rasinkangas P."/>
            <person name="Parkhill J."/>
            <person name="Rea M.C."/>
            <person name="O'Sullivan O."/>
            <person name="Ritari J."/>
            <person name="Douillard F.P."/>
            <person name="Paul Ross R."/>
            <person name="Yang R."/>
            <person name="Briner A.E."/>
            <person name="Felis G.E."/>
            <person name="de Vos W.M."/>
            <person name="Barrangou R."/>
            <person name="Klaenhammer T.R."/>
            <person name="Caufield P.W."/>
            <person name="Cui Y."/>
            <person name="Zhang H."/>
            <person name="O'Toole P.W."/>
        </authorList>
    </citation>
    <scope>NUCLEOTIDE SEQUENCE [LARGE SCALE GENOMIC DNA]</scope>
    <source>
        <strain evidence="3 4">DSM 23829</strain>
    </source>
</reference>
<feature type="transmembrane region" description="Helical" evidence="1">
    <location>
        <begin position="762"/>
        <end position="788"/>
    </location>
</feature>
<feature type="transmembrane region" description="Helical" evidence="1">
    <location>
        <begin position="794"/>
        <end position="818"/>
    </location>
</feature>
<keyword evidence="1" id="KW-0472">Membrane</keyword>
<comment type="caution">
    <text evidence="3">The sequence shown here is derived from an EMBL/GenBank/DDBJ whole genome shotgun (WGS) entry which is preliminary data.</text>
</comment>
<name>A0A0R2ARE5_9LACO</name>
<proteinExistence type="predicted"/>
<evidence type="ECO:0000256" key="1">
    <source>
        <dbReference type="SAM" id="Phobius"/>
    </source>
</evidence>
<dbReference type="EMBL" id="AYYQ01000006">
    <property type="protein sequence ID" value="KRM69221.1"/>
    <property type="molecule type" value="Genomic_DNA"/>
</dbReference>
<organism evidence="3 4">
    <name type="scientific">Apilactobacillus ozensis DSM 23829 = JCM 17196</name>
    <dbReference type="NCBI Taxonomy" id="1423781"/>
    <lineage>
        <taxon>Bacteria</taxon>
        <taxon>Bacillati</taxon>
        <taxon>Bacillota</taxon>
        <taxon>Bacilli</taxon>
        <taxon>Lactobacillales</taxon>
        <taxon>Lactobacillaceae</taxon>
        <taxon>Apilactobacillus</taxon>
    </lineage>
</organism>
<accession>A0A0R2ARE5</accession>
<feature type="transmembrane region" description="Helical" evidence="1">
    <location>
        <begin position="724"/>
        <end position="750"/>
    </location>
</feature>
<dbReference type="PATRIC" id="fig|1423781.4.peg.283"/>
<dbReference type="InterPro" id="IPR013491">
    <property type="entry name" value="Tape_meas_N"/>
</dbReference>